<reference evidence="1 2" key="1">
    <citation type="journal article" date="2013" name="Genome Biol.">
        <title>The genome sequence of the most widely cultivated cacao type and its use to identify candidate genes regulating pod color.</title>
        <authorList>
            <person name="Motamayor J.C."/>
            <person name="Mockaitis K."/>
            <person name="Schmutz J."/>
            <person name="Haiminen N."/>
            <person name="Iii D.L."/>
            <person name="Cornejo O."/>
            <person name="Findley S.D."/>
            <person name="Zheng P."/>
            <person name="Utro F."/>
            <person name="Royaert S."/>
            <person name="Saski C."/>
            <person name="Jenkins J."/>
            <person name="Podicheti R."/>
            <person name="Zhao M."/>
            <person name="Scheffler B.E."/>
            <person name="Stack J.C."/>
            <person name="Feltus F.A."/>
            <person name="Mustiga G.M."/>
            <person name="Amores F."/>
            <person name="Phillips W."/>
            <person name="Marelli J.P."/>
            <person name="May G.D."/>
            <person name="Shapiro H."/>
            <person name="Ma J."/>
            <person name="Bustamante C.D."/>
            <person name="Schnell R.J."/>
            <person name="Main D."/>
            <person name="Gilbert D."/>
            <person name="Parida L."/>
            <person name="Kuhn D.N."/>
        </authorList>
    </citation>
    <scope>NUCLEOTIDE SEQUENCE [LARGE SCALE GENOMIC DNA]</scope>
    <source>
        <strain evidence="2">cv. Matina 1-6</strain>
    </source>
</reference>
<dbReference type="InParanoid" id="A0A061DUM8"/>
<dbReference type="AlphaFoldDB" id="A0A061DUM8"/>
<name>A0A061DUM8_THECC</name>
<accession>A0A061DUM8</accession>
<evidence type="ECO:0000313" key="2">
    <source>
        <dbReference type="Proteomes" id="UP000026915"/>
    </source>
</evidence>
<proteinExistence type="predicted"/>
<dbReference type="EMBL" id="CM001879">
    <property type="protein sequence ID" value="EOX93658.1"/>
    <property type="molecule type" value="Genomic_DNA"/>
</dbReference>
<sequence>MGEEVYELEGNGLKKEGKINVFDRPIERKLSEAYEVITCEDGKVKGYGEKKNEKNLEEVIERLVELEAVESKDNVGN</sequence>
<protein>
    <submittedName>
        <fullName evidence="1">Uncharacterized protein</fullName>
    </submittedName>
</protein>
<dbReference type="Proteomes" id="UP000026915">
    <property type="component" value="Chromosome 1"/>
</dbReference>
<gene>
    <name evidence="1" type="ORF">TCM_002545</name>
</gene>
<keyword evidence="2" id="KW-1185">Reference proteome</keyword>
<dbReference type="HOGENOM" id="CLU_2642998_0_0_1"/>
<organism evidence="1 2">
    <name type="scientific">Theobroma cacao</name>
    <name type="common">Cacao</name>
    <name type="synonym">Cocoa</name>
    <dbReference type="NCBI Taxonomy" id="3641"/>
    <lineage>
        <taxon>Eukaryota</taxon>
        <taxon>Viridiplantae</taxon>
        <taxon>Streptophyta</taxon>
        <taxon>Embryophyta</taxon>
        <taxon>Tracheophyta</taxon>
        <taxon>Spermatophyta</taxon>
        <taxon>Magnoliopsida</taxon>
        <taxon>eudicotyledons</taxon>
        <taxon>Gunneridae</taxon>
        <taxon>Pentapetalae</taxon>
        <taxon>rosids</taxon>
        <taxon>malvids</taxon>
        <taxon>Malvales</taxon>
        <taxon>Malvaceae</taxon>
        <taxon>Byttnerioideae</taxon>
        <taxon>Theobroma</taxon>
    </lineage>
</organism>
<evidence type="ECO:0000313" key="1">
    <source>
        <dbReference type="EMBL" id="EOX93658.1"/>
    </source>
</evidence>
<dbReference type="Gramene" id="EOX93658">
    <property type="protein sequence ID" value="EOX93658"/>
    <property type="gene ID" value="TCM_002545"/>
</dbReference>